<keyword evidence="1" id="KW-0812">Transmembrane</keyword>
<dbReference type="EMBL" id="UINC01072172">
    <property type="protein sequence ID" value="SVC07618.1"/>
    <property type="molecule type" value="Genomic_DNA"/>
</dbReference>
<proteinExistence type="predicted"/>
<protein>
    <submittedName>
        <fullName evidence="2">Uncharacterized protein</fullName>
    </submittedName>
</protein>
<reference evidence="2" key="1">
    <citation type="submission" date="2018-05" db="EMBL/GenBank/DDBJ databases">
        <authorList>
            <person name="Lanie J.A."/>
            <person name="Ng W.-L."/>
            <person name="Kazmierczak K.M."/>
            <person name="Andrzejewski T.M."/>
            <person name="Davidsen T.M."/>
            <person name="Wayne K.J."/>
            <person name="Tettelin H."/>
            <person name="Glass J.I."/>
            <person name="Rusch D."/>
            <person name="Podicherti R."/>
            <person name="Tsui H.-C.T."/>
            <person name="Winkler M.E."/>
        </authorList>
    </citation>
    <scope>NUCLEOTIDE SEQUENCE</scope>
</reference>
<gene>
    <name evidence="2" type="ORF">METZ01_LOCUS260472</name>
</gene>
<feature type="transmembrane region" description="Helical" evidence="1">
    <location>
        <begin position="21"/>
        <end position="42"/>
    </location>
</feature>
<keyword evidence="1" id="KW-1133">Transmembrane helix</keyword>
<keyword evidence="1" id="KW-0472">Membrane</keyword>
<name>A0A382J749_9ZZZZ</name>
<evidence type="ECO:0000313" key="2">
    <source>
        <dbReference type="EMBL" id="SVC07618.1"/>
    </source>
</evidence>
<sequence length="58" mass="6341">MADHCATHDCAVEGVTRWEPLTLSAGAMFHISFGAILSATAWKKHQELETHNTKSDST</sequence>
<accession>A0A382J749</accession>
<organism evidence="2">
    <name type="scientific">marine metagenome</name>
    <dbReference type="NCBI Taxonomy" id="408172"/>
    <lineage>
        <taxon>unclassified sequences</taxon>
        <taxon>metagenomes</taxon>
        <taxon>ecological metagenomes</taxon>
    </lineage>
</organism>
<feature type="non-terminal residue" evidence="2">
    <location>
        <position position="58"/>
    </location>
</feature>
<evidence type="ECO:0000256" key="1">
    <source>
        <dbReference type="SAM" id="Phobius"/>
    </source>
</evidence>
<dbReference type="AlphaFoldDB" id="A0A382J749"/>